<dbReference type="InterPro" id="IPR003838">
    <property type="entry name" value="ABC3_permease_C"/>
</dbReference>
<evidence type="ECO:0000256" key="9">
    <source>
        <dbReference type="ARBA" id="ARBA00023136"/>
    </source>
</evidence>
<keyword evidence="6" id="KW-1003">Cell membrane</keyword>
<evidence type="ECO:0000256" key="7">
    <source>
        <dbReference type="ARBA" id="ARBA00022692"/>
    </source>
</evidence>
<dbReference type="KEGG" id="saca:FFV09_00065"/>
<feature type="transmembrane region" description="Helical" evidence="11">
    <location>
        <begin position="325"/>
        <end position="350"/>
    </location>
</feature>
<dbReference type="EMBL" id="CP041217">
    <property type="protein sequence ID" value="QDH19388.1"/>
    <property type="molecule type" value="Genomic_DNA"/>
</dbReference>
<evidence type="ECO:0000256" key="8">
    <source>
        <dbReference type="ARBA" id="ARBA00022989"/>
    </source>
</evidence>
<proteinExistence type="inferred from homology"/>
<evidence type="ECO:0000313" key="14">
    <source>
        <dbReference type="Proteomes" id="UP000316968"/>
    </source>
</evidence>
<evidence type="ECO:0000256" key="3">
    <source>
        <dbReference type="ARBA" id="ARBA00011131"/>
    </source>
</evidence>
<evidence type="ECO:0000256" key="10">
    <source>
        <dbReference type="ARBA" id="ARBA00024973"/>
    </source>
</evidence>
<organism evidence="13 14">
    <name type="scientific">Saccharibacillus brassicae</name>
    <dbReference type="NCBI Taxonomy" id="2583377"/>
    <lineage>
        <taxon>Bacteria</taxon>
        <taxon>Bacillati</taxon>
        <taxon>Bacillota</taxon>
        <taxon>Bacilli</taxon>
        <taxon>Bacillales</taxon>
        <taxon>Paenibacillaceae</taxon>
        <taxon>Saccharibacillus</taxon>
    </lineage>
</organism>
<dbReference type="AlphaFoldDB" id="A0A4Y6URY3"/>
<evidence type="ECO:0000259" key="12">
    <source>
        <dbReference type="Pfam" id="PF02687"/>
    </source>
</evidence>
<comment type="similarity">
    <text evidence="2">Belongs to the ABC-4 integral membrane protein family. HrtB subfamily.</text>
</comment>
<keyword evidence="5" id="KW-0813">Transport</keyword>
<evidence type="ECO:0000256" key="1">
    <source>
        <dbReference type="ARBA" id="ARBA00004651"/>
    </source>
</evidence>
<protein>
    <recommendedName>
        <fullName evidence="4">Putative hemin transport system permease protein HrtB</fullName>
    </recommendedName>
</protein>
<dbReference type="Proteomes" id="UP000316968">
    <property type="component" value="Chromosome"/>
</dbReference>
<feature type="transmembrane region" description="Helical" evidence="11">
    <location>
        <begin position="250"/>
        <end position="272"/>
    </location>
</feature>
<dbReference type="GO" id="GO:0005886">
    <property type="term" value="C:plasma membrane"/>
    <property type="evidence" value="ECO:0007669"/>
    <property type="project" value="UniProtKB-SubCell"/>
</dbReference>
<keyword evidence="14" id="KW-1185">Reference proteome</keyword>
<accession>A0A4Y6URY3</accession>
<feature type="domain" description="ABC3 transporter permease C-terminal" evidence="12">
    <location>
        <begin position="252"/>
        <end position="362"/>
    </location>
</feature>
<evidence type="ECO:0000256" key="6">
    <source>
        <dbReference type="ARBA" id="ARBA00022475"/>
    </source>
</evidence>
<reference evidence="13 14" key="1">
    <citation type="submission" date="2019-06" db="EMBL/GenBank/DDBJ databases">
        <title>Saccharibacillus brassicae sp. nov., an endophytic bacterium isolated from Chinese cabbage seeds (Brassica pekinensis).</title>
        <authorList>
            <person name="Jiang L."/>
            <person name="Lee J."/>
            <person name="Kim S.W."/>
        </authorList>
    </citation>
    <scope>NUCLEOTIDE SEQUENCE [LARGE SCALE GENOMIC DNA]</scope>
    <source>
        <strain evidence="14">KCTC 43072 / ATSA2</strain>
    </source>
</reference>
<evidence type="ECO:0000256" key="5">
    <source>
        <dbReference type="ARBA" id="ARBA00022448"/>
    </source>
</evidence>
<keyword evidence="7 11" id="KW-0812">Transmembrane</keyword>
<name>A0A4Y6URY3_SACBS</name>
<comment type="subunit">
    <text evidence="3">The complex is composed of two ATP-binding proteins (HrtA), two transmembrane proteins (HrtB) and a solute-binding protein.</text>
</comment>
<sequence>MFLALREIVFSKTRYALIVAIMLMVSFLVLFVTGLANGLGGATSSAVREMPADHFIVQKESDSRFARSSLHSEQVEAAQAVAGPDGAEPLGVQMTTVQREEASGRIDVALFGVRAGGWVVPDVVAGQKLDASRPGTIVADRELEKSGVQIGDTLVDEATGLKWTVGGFAEGRSYSHMPAAWMSESDWAAYRSELMAARGGEADTAYNAIALRVSGAQATALGAAVNDAEVITKAQAISAIPGHKAEQSSLLMMIAFLYVISAFVLAVFFYVITIQKTSQFGILKAIGARTRYLAGSVIAQVFVLSAGSLAISVGLVLILKSILPAAMPFALGAGTIALSCGLFLGVALLGGLVSVVKVARTDALDAIGRAGA</sequence>
<evidence type="ECO:0000256" key="4">
    <source>
        <dbReference type="ARBA" id="ARBA00016962"/>
    </source>
</evidence>
<dbReference type="PANTHER" id="PTHR43738:SF1">
    <property type="entry name" value="HEMIN TRANSPORT SYSTEM PERMEASE PROTEIN HRTB-RELATED"/>
    <property type="match status" value="1"/>
</dbReference>
<evidence type="ECO:0000256" key="2">
    <source>
        <dbReference type="ARBA" id="ARBA00008697"/>
    </source>
</evidence>
<dbReference type="PANTHER" id="PTHR43738">
    <property type="entry name" value="ABC TRANSPORTER, MEMBRANE PROTEIN"/>
    <property type="match status" value="1"/>
</dbReference>
<evidence type="ECO:0000313" key="13">
    <source>
        <dbReference type="EMBL" id="QDH19388.1"/>
    </source>
</evidence>
<dbReference type="OrthoDB" id="384327at2"/>
<feature type="transmembrane region" description="Helical" evidence="11">
    <location>
        <begin position="292"/>
        <end position="319"/>
    </location>
</feature>
<dbReference type="InterPro" id="IPR051125">
    <property type="entry name" value="ABC-4/HrtB_transporter"/>
</dbReference>
<feature type="transmembrane region" description="Helical" evidence="11">
    <location>
        <begin position="15"/>
        <end position="36"/>
    </location>
</feature>
<comment type="function">
    <text evidence="10">Part of the ABC transporter complex hrt involved in hemin import. Responsible for the translocation of the substrate across the membrane.</text>
</comment>
<dbReference type="Pfam" id="PF02687">
    <property type="entry name" value="FtsX"/>
    <property type="match status" value="1"/>
</dbReference>
<dbReference type="RefSeq" id="WP_141445768.1">
    <property type="nucleotide sequence ID" value="NZ_CP041217.1"/>
</dbReference>
<gene>
    <name evidence="13" type="ORF">FFV09_00065</name>
</gene>
<comment type="subcellular location">
    <subcellularLocation>
        <location evidence="1">Cell membrane</location>
        <topology evidence="1">Multi-pass membrane protein</topology>
    </subcellularLocation>
</comment>
<evidence type="ECO:0000256" key="11">
    <source>
        <dbReference type="SAM" id="Phobius"/>
    </source>
</evidence>
<keyword evidence="9 11" id="KW-0472">Membrane</keyword>
<keyword evidence="8 11" id="KW-1133">Transmembrane helix</keyword>